<dbReference type="AlphaFoldDB" id="A0A1A3CWM1"/>
<comment type="similarity">
    <text evidence="3">Belongs to the dethiobiotin synthetase family.</text>
</comment>
<feature type="binding site" evidence="3">
    <location>
        <begin position="12"/>
        <end position="17"/>
    </location>
    <ligand>
        <name>ATP</name>
        <dbReference type="ChEBI" id="CHEBI:30616"/>
    </ligand>
</feature>
<keyword evidence="3" id="KW-0479">Metal-binding</keyword>
<feature type="binding site" evidence="3">
    <location>
        <position position="198"/>
    </location>
    <ligand>
        <name>ATP</name>
        <dbReference type="ChEBI" id="CHEBI:30616"/>
    </ligand>
</feature>
<comment type="cofactor">
    <cofactor evidence="3">
        <name>Mg(2+)</name>
        <dbReference type="ChEBI" id="CHEBI:18420"/>
    </cofactor>
</comment>
<comment type="pathway">
    <text evidence="3">Cofactor biosynthesis; biotin biosynthesis; biotin from 7,8-diaminononanoate: step 1/2.</text>
</comment>
<gene>
    <name evidence="3" type="primary">bioD</name>
    <name evidence="4" type="ORF">A5640_23160</name>
</gene>
<comment type="subcellular location">
    <subcellularLocation>
        <location evidence="3">Cytoplasm</location>
    </subcellularLocation>
</comment>
<evidence type="ECO:0000313" key="4">
    <source>
        <dbReference type="EMBL" id="OBJ90586.1"/>
    </source>
</evidence>
<dbReference type="InterPro" id="IPR004472">
    <property type="entry name" value="DTB_synth_BioD"/>
</dbReference>
<dbReference type="SUPFAM" id="SSF52540">
    <property type="entry name" value="P-loop containing nucleoside triphosphate hydrolases"/>
    <property type="match status" value="1"/>
</dbReference>
<protein>
    <recommendedName>
        <fullName evidence="3">ATP-dependent dethiobiotin synthetase BioD</fullName>
        <ecNumber evidence="3">6.3.3.3</ecNumber>
    </recommendedName>
    <alternativeName>
        <fullName evidence="3">DTB synthetase</fullName>
        <shortName evidence="3">DTBS</shortName>
    </alternativeName>
    <alternativeName>
        <fullName evidence="3">Dethiobiotin synthase</fullName>
    </alternativeName>
</protein>
<organism evidence="4 5">
    <name type="scientific">Mycobacterium asiaticum</name>
    <dbReference type="NCBI Taxonomy" id="1790"/>
    <lineage>
        <taxon>Bacteria</taxon>
        <taxon>Bacillati</taxon>
        <taxon>Actinomycetota</taxon>
        <taxon>Actinomycetes</taxon>
        <taxon>Mycobacteriales</taxon>
        <taxon>Mycobacteriaceae</taxon>
        <taxon>Mycobacterium</taxon>
    </lineage>
</organism>
<dbReference type="Proteomes" id="UP000093925">
    <property type="component" value="Unassembled WGS sequence"/>
</dbReference>
<feature type="active site" evidence="3">
    <location>
        <position position="37"/>
    </location>
</feature>
<dbReference type="RefSeq" id="WP_065137921.1">
    <property type="nucleotide sequence ID" value="NZ_LZKS01000106.1"/>
</dbReference>
<evidence type="ECO:0000313" key="5">
    <source>
        <dbReference type="Proteomes" id="UP000093925"/>
    </source>
</evidence>
<dbReference type="GO" id="GO:0000287">
    <property type="term" value="F:magnesium ion binding"/>
    <property type="evidence" value="ECO:0007669"/>
    <property type="project" value="UniProtKB-UniRule"/>
</dbReference>
<reference evidence="4 5" key="1">
    <citation type="submission" date="2016-06" db="EMBL/GenBank/DDBJ databases">
        <authorList>
            <person name="Kjaerup R.B."/>
            <person name="Dalgaard T.S."/>
            <person name="Juul-Madsen H.R."/>
        </authorList>
    </citation>
    <scope>NUCLEOTIDE SEQUENCE [LARGE SCALE GENOMIC DNA]</scope>
    <source>
        <strain evidence="4 5">1276495.2</strain>
    </source>
</reference>
<dbReference type="GO" id="GO:0005829">
    <property type="term" value="C:cytosol"/>
    <property type="evidence" value="ECO:0007669"/>
    <property type="project" value="TreeGrafter"/>
</dbReference>
<keyword evidence="3" id="KW-0547">Nucleotide-binding</keyword>
<feature type="binding site" evidence="3">
    <location>
        <position position="108"/>
    </location>
    <ligand>
        <name>Mg(2+)</name>
        <dbReference type="ChEBI" id="CHEBI:18420"/>
    </ligand>
</feature>
<sequence>MTVLVVTGTDTGVGKTVATAALASHARQAGIDVAVCKPVQTGTRDGDDDLAEIARLSGVAGLVGLARYPLPMAPAAAAELAGTPLPTHDELLQLVRGVDGPGRLTLVEGAGGVLVQLADGGYTLRDLAVDLGAAALVVVGAGLGTLNHTALTLEALAARRLSCAGLVIGSWPAKPGPVEASNRAELDRLAPVRAALPEGAAAAGVDFAALSAAAFDRDWVSTLVR</sequence>
<comment type="caution">
    <text evidence="3">Lacks conserved residue(s) required for the propagation of feature annotation.</text>
</comment>
<dbReference type="EMBL" id="LZLM01000005">
    <property type="protein sequence ID" value="OBJ90586.1"/>
    <property type="molecule type" value="Genomic_DNA"/>
</dbReference>
<dbReference type="NCBIfam" id="TIGR00347">
    <property type="entry name" value="bioD"/>
    <property type="match status" value="1"/>
</dbReference>
<dbReference type="CDD" id="cd03109">
    <property type="entry name" value="DTBS"/>
    <property type="match status" value="1"/>
</dbReference>
<evidence type="ECO:0000256" key="2">
    <source>
        <dbReference type="ARBA" id="ARBA00022840"/>
    </source>
</evidence>
<dbReference type="InterPro" id="IPR027417">
    <property type="entry name" value="P-loop_NTPase"/>
</dbReference>
<dbReference type="Gene3D" id="3.40.50.300">
    <property type="entry name" value="P-loop containing nucleotide triphosphate hydrolases"/>
    <property type="match status" value="1"/>
</dbReference>
<dbReference type="PIRSF" id="PIRSF006755">
    <property type="entry name" value="DTB_synth"/>
    <property type="match status" value="1"/>
</dbReference>
<dbReference type="GO" id="GO:0009102">
    <property type="term" value="P:biotin biosynthetic process"/>
    <property type="evidence" value="ECO:0007669"/>
    <property type="project" value="UniProtKB-UniRule"/>
</dbReference>
<comment type="catalytic activity">
    <reaction evidence="3">
        <text>(7R,8S)-7,8-diammoniononanoate + CO2 + ATP = (4R,5S)-dethiobiotin + ADP + phosphate + 3 H(+)</text>
        <dbReference type="Rhea" id="RHEA:15805"/>
        <dbReference type="ChEBI" id="CHEBI:15378"/>
        <dbReference type="ChEBI" id="CHEBI:16526"/>
        <dbReference type="ChEBI" id="CHEBI:30616"/>
        <dbReference type="ChEBI" id="CHEBI:43474"/>
        <dbReference type="ChEBI" id="CHEBI:149469"/>
        <dbReference type="ChEBI" id="CHEBI:149473"/>
        <dbReference type="ChEBI" id="CHEBI:456216"/>
        <dbReference type="EC" id="6.3.3.3"/>
    </reaction>
</comment>
<dbReference type="PANTHER" id="PTHR43210">
    <property type="entry name" value="DETHIOBIOTIN SYNTHETASE"/>
    <property type="match status" value="1"/>
</dbReference>
<evidence type="ECO:0000256" key="3">
    <source>
        <dbReference type="HAMAP-Rule" id="MF_00336"/>
    </source>
</evidence>
<name>A0A1A3CWM1_MYCAS</name>
<dbReference type="Pfam" id="PF13500">
    <property type="entry name" value="AAA_26"/>
    <property type="match status" value="1"/>
</dbReference>
<keyword evidence="2 3" id="KW-0067">ATP-binding</keyword>
<dbReference type="PANTHER" id="PTHR43210:SF5">
    <property type="entry name" value="DETHIOBIOTIN SYNTHETASE"/>
    <property type="match status" value="1"/>
</dbReference>
<feature type="binding site" evidence="3">
    <location>
        <position position="49"/>
    </location>
    <ligand>
        <name>Mg(2+)</name>
        <dbReference type="ChEBI" id="CHEBI:18420"/>
    </ligand>
</feature>
<keyword evidence="3" id="KW-0093">Biotin biosynthesis</keyword>
<accession>A0A1A3CWM1</accession>
<comment type="function">
    <text evidence="3">Catalyzes a mechanistically unusual reaction, the ATP-dependent insertion of CO2 between the N7 and N8 nitrogen atoms of 7,8-diaminopelargonic acid (DAPA, also called 7,8-diammoniononanoate) to form a ureido ring.</text>
</comment>
<proteinExistence type="inferred from homology"/>
<keyword evidence="3" id="KW-0460">Magnesium</keyword>
<feature type="binding site" evidence="3">
    <location>
        <position position="16"/>
    </location>
    <ligand>
        <name>Mg(2+)</name>
        <dbReference type="ChEBI" id="CHEBI:18420"/>
    </ligand>
</feature>
<dbReference type="UniPathway" id="UPA00078">
    <property type="reaction ID" value="UER00161"/>
</dbReference>
<keyword evidence="1 3" id="KW-0436">Ligase</keyword>
<feature type="binding site" evidence="3">
    <location>
        <position position="49"/>
    </location>
    <ligand>
        <name>ATP</name>
        <dbReference type="ChEBI" id="CHEBI:30616"/>
    </ligand>
</feature>
<dbReference type="HAMAP" id="MF_00336">
    <property type="entry name" value="BioD"/>
    <property type="match status" value="1"/>
</dbReference>
<dbReference type="EC" id="6.3.3.3" evidence="3"/>
<dbReference type="GO" id="GO:0005524">
    <property type="term" value="F:ATP binding"/>
    <property type="evidence" value="ECO:0007669"/>
    <property type="project" value="UniProtKB-UniRule"/>
</dbReference>
<evidence type="ECO:0000256" key="1">
    <source>
        <dbReference type="ARBA" id="ARBA00022598"/>
    </source>
</evidence>
<dbReference type="OrthoDB" id="9802610at2"/>
<feature type="binding site" evidence="3">
    <location>
        <begin position="169"/>
        <end position="170"/>
    </location>
    <ligand>
        <name>ATP</name>
        <dbReference type="ChEBI" id="CHEBI:30616"/>
    </ligand>
</feature>
<comment type="caution">
    <text evidence="4">The sequence shown here is derived from an EMBL/GenBank/DDBJ whole genome shotgun (WGS) entry which is preliminary data.</text>
</comment>
<dbReference type="GO" id="GO:0004141">
    <property type="term" value="F:dethiobiotin synthase activity"/>
    <property type="evidence" value="ECO:0007669"/>
    <property type="project" value="UniProtKB-UniRule"/>
</dbReference>
<feature type="binding site" evidence="3">
    <location>
        <position position="41"/>
    </location>
    <ligand>
        <name>substrate</name>
    </ligand>
</feature>
<keyword evidence="3" id="KW-0963">Cytoplasm</keyword>
<feature type="binding site" evidence="3">
    <location>
        <begin position="108"/>
        <end position="111"/>
    </location>
    <ligand>
        <name>ATP</name>
        <dbReference type="ChEBI" id="CHEBI:30616"/>
    </ligand>
</feature>
<comment type="subunit">
    <text evidence="3">Homodimer.</text>
</comment>